<comment type="caution">
    <text evidence="2">The sequence shown here is derived from an EMBL/GenBank/DDBJ whole genome shotgun (WGS) entry which is preliminary data.</text>
</comment>
<dbReference type="CDD" id="cd00096">
    <property type="entry name" value="Ig"/>
    <property type="match status" value="1"/>
</dbReference>
<dbReference type="PANTHER" id="PTHR21261">
    <property type="entry name" value="BEAT PROTEIN"/>
    <property type="match status" value="1"/>
</dbReference>
<dbReference type="EMBL" id="KZ308399">
    <property type="protein sequence ID" value="KAG8228945.1"/>
    <property type="molecule type" value="Genomic_DNA"/>
</dbReference>
<evidence type="ECO:0000313" key="2">
    <source>
        <dbReference type="EMBL" id="KAG8228945.1"/>
    </source>
</evidence>
<dbReference type="Gene3D" id="2.60.40.10">
    <property type="entry name" value="Immunoglobulins"/>
    <property type="match status" value="1"/>
</dbReference>
<dbReference type="AlphaFoldDB" id="A0A8K0K822"/>
<name>A0A8K0K822_LADFU</name>
<reference evidence="2" key="1">
    <citation type="submission" date="2013-04" db="EMBL/GenBank/DDBJ databases">
        <authorList>
            <person name="Qu J."/>
            <person name="Murali S.C."/>
            <person name="Bandaranaike D."/>
            <person name="Bellair M."/>
            <person name="Blankenburg K."/>
            <person name="Chao H."/>
            <person name="Dinh H."/>
            <person name="Doddapaneni H."/>
            <person name="Downs B."/>
            <person name="Dugan-Rocha S."/>
            <person name="Elkadiri S."/>
            <person name="Gnanaolivu R.D."/>
            <person name="Hernandez B."/>
            <person name="Javaid M."/>
            <person name="Jayaseelan J.C."/>
            <person name="Lee S."/>
            <person name="Li M."/>
            <person name="Ming W."/>
            <person name="Munidasa M."/>
            <person name="Muniz J."/>
            <person name="Nguyen L."/>
            <person name="Ongeri F."/>
            <person name="Osuji N."/>
            <person name="Pu L.-L."/>
            <person name="Puazo M."/>
            <person name="Qu C."/>
            <person name="Quiroz J."/>
            <person name="Raj R."/>
            <person name="Weissenberger G."/>
            <person name="Xin Y."/>
            <person name="Zou X."/>
            <person name="Han Y."/>
            <person name="Richards S."/>
            <person name="Worley K."/>
            <person name="Muzny D."/>
            <person name="Gibbs R."/>
        </authorList>
    </citation>
    <scope>NUCLEOTIDE SEQUENCE</scope>
    <source>
        <strain evidence="2">Sampled in the wild</strain>
    </source>
</reference>
<dbReference type="InterPro" id="IPR013783">
    <property type="entry name" value="Ig-like_fold"/>
</dbReference>
<dbReference type="SUPFAM" id="SSF48726">
    <property type="entry name" value="Immunoglobulin"/>
    <property type="match status" value="1"/>
</dbReference>
<dbReference type="PANTHER" id="PTHR21261:SF2">
    <property type="entry name" value="GH04238P-RELATED"/>
    <property type="match status" value="1"/>
</dbReference>
<gene>
    <name evidence="2" type="ORF">J437_LFUL009427</name>
</gene>
<sequence length="357" mass="40566">MRSFVRKLCRNSSSCHLRLKCTHCDDPMSVNYISCSFLGRFVYGRKCGKKETEALKLLGLKVPGLVQNGTEESVVLDCLYDLGSAENSAEGGKRLGLVVKWFFEGDPYPVYQWIPKHPPQGQGKLRGRVDLDYRATNDESTMHRALFIKKPTVELSGQYTCTVSTFDDEKSLSKTMVVYVPEKTMEMWQSKPRDDVVRVTCKAKGVYPEPNVTLFLQRVKPGAVINHLKEKVDTAQMDEDSDEMEEEEVDITTLIPLEGVNVQTTRREEGLWDVEAYAEVSERNLIEGMDSDNPTPVFFHCLLGIPHSEYSRRVSIIYFPGPSTTPSSVTMETTLDEDNGKDRIIYLFIYFLLPHSF</sequence>
<feature type="domain" description="Ig-like" evidence="1">
    <location>
        <begin position="72"/>
        <end position="173"/>
    </location>
</feature>
<evidence type="ECO:0000259" key="1">
    <source>
        <dbReference type="PROSITE" id="PS50835"/>
    </source>
</evidence>
<accession>A0A8K0K822</accession>
<protein>
    <recommendedName>
        <fullName evidence="1">Ig-like domain-containing protein</fullName>
    </recommendedName>
</protein>
<organism evidence="2 3">
    <name type="scientific">Ladona fulva</name>
    <name type="common">Scarce chaser dragonfly</name>
    <name type="synonym">Libellula fulva</name>
    <dbReference type="NCBI Taxonomy" id="123851"/>
    <lineage>
        <taxon>Eukaryota</taxon>
        <taxon>Metazoa</taxon>
        <taxon>Ecdysozoa</taxon>
        <taxon>Arthropoda</taxon>
        <taxon>Hexapoda</taxon>
        <taxon>Insecta</taxon>
        <taxon>Pterygota</taxon>
        <taxon>Palaeoptera</taxon>
        <taxon>Odonata</taxon>
        <taxon>Epiprocta</taxon>
        <taxon>Anisoptera</taxon>
        <taxon>Libelluloidea</taxon>
        <taxon>Libellulidae</taxon>
        <taxon>Ladona</taxon>
    </lineage>
</organism>
<proteinExistence type="predicted"/>
<dbReference type="InterPro" id="IPR007110">
    <property type="entry name" value="Ig-like_dom"/>
</dbReference>
<dbReference type="InterPro" id="IPR036179">
    <property type="entry name" value="Ig-like_dom_sf"/>
</dbReference>
<dbReference type="PROSITE" id="PS50835">
    <property type="entry name" value="IG_LIKE"/>
    <property type="match status" value="1"/>
</dbReference>
<evidence type="ECO:0000313" key="3">
    <source>
        <dbReference type="Proteomes" id="UP000792457"/>
    </source>
</evidence>
<reference evidence="2" key="2">
    <citation type="submission" date="2017-10" db="EMBL/GenBank/DDBJ databases">
        <title>Ladona fulva Genome sequencing and assembly.</title>
        <authorList>
            <person name="Murali S."/>
            <person name="Richards S."/>
            <person name="Bandaranaike D."/>
            <person name="Bellair M."/>
            <person name="Blankenburg K."/>
            <person name="Chao H."/>
            <person name="Dinh H."/>
            <person name="Doddapaneni H."/>
            <person name="Dugan-Rocha S."/>
            <person name="Elkadiri S."/>
            <person name="Gnanaolivu R."/>
            <person name="Hernandez B."/>
            <person name="Skinner E."/>
            <person name="Javaid M."/>
            <person name="Lee S."/>
            <person name="Li M."/>
            <person name="Ming W."/>
            <person name="Munidasa M."/>
            <person name="Muniz J."/>
            <person name="Nguyen L."/>
            <person name="Hughes D."/>
            <person name="Osuji N."/>
            <person name="Pu L.-L."/>
            <person name="Puazo M."/>
            <person name="Qu C."/>
            <person name="Quiroz J."/>
            <person name="Raj R."/>
            <person name="Weissenberger G."/>
            <person name="Xin Y."/>
            <person name="Zou X."/>
            <person name="Han Y."/>
            <person name="Worley K."/>
            <person name="Muzny D."/>
            <person name="Gibbs R."/>
        </authorList>
    </citation>
    <scope>NUCLEOTIDE SEQUENCE</scope>
    <source>
        <strain evidence="2">Sampled in the wild</strain>
    </source>
</reference>
<dbReference type="OrthoDB" id="6478865at2759"/>
<keyword evidence="3" id="KW-1185">Reference proteome</keyword>
<dbReference type="Proteomes" id="UP000792457">
    <property type="component" value="Unassembled WGS sequence"/>
</dbReference>